<feature type="transmembrane region" description="Helical" evidence="8">
    <location>
        <begin position="208"/>
        <end position="225"/>
    </location>
</feature>
<keyword evidence="11" id="KW-1185">Reference proteome</keyword>
<dbReference type="AlphaFoldDB" id="A0A193GKR8"/>
<dbReference type="GO" id="GO:0012505">
    <property type="term" value="C:endomembrane system"/>
    <property type="evidence" value="ECO:0007669"/>
    <property type="project" value="UniProtKB-SubCell"/>
</dbReference>
<keyword evidence="6 8" id="KW-0472">Membrane</keyword>
<proteinExistence type="inferred from homology"/>
<accession>A0A193GKR8</accession>
<feature type="transmembrane region" description="Helical" evidence="8">
    <location>
        <begin position="143"/>
        <end position="163"/>
    </location>
</feature>
<evidence type="ECO:0000256" key="5">
    <source>
        <dbReference type="ARBA" id="ARBA00022989"/>
    </source>
</evidence>
<dbReference type="KEGG" id="bfz:BAU07_02430"/>
<feature type="transmembrane region" description="Helical" evidence="8">
    <location>
        <begin position="360"/>
        <end position="392"/>
    </location>
</feature>
<feature type="domain" description="Peptidase M50" evidence="9">
    <location>
        <begin position="187"/>
        <end position="267"/>
    </location>
</feature>
<dbReference type="PANTHER" id="PTHR13325">
    <property type="entry name" value="PROTEASE M50 MEMBRANE-BOUND TRANSCRIPTION FACTOR SITE 2 PROTEASE"/>
    <property type="match status" value="1"/>
</dbReference>
<comment type="cofactor">
    <cofactor evidence="1">
        <name>Zn(2+)</name>
        <dbReference type="ChEBI" id="CHEBI:29105"/>
    </cofactor>
</comment>
<evidence type="ECO:0000256" key="4">
    <source>
        <dbReference type="ARBA" id="ARBA00022692"/>
    </source>
</evidence>
<reference evidence="10 11" key="1">
    <citation type="submission" date="2016-06" db="EMBL/GenBank/DDBJ databases">
        <title>Complete genome sequences of Bordetella bronchialis and Bordetella flabilis.</title>
        <authorList>
            <person name="LiPuma J.J."/>
            <person name="Spilker T."/>
        </authorList>
    </citation>
    <scope>NUCLEOTIDE SEQUENCE [LARGE SCALE GENOMIC DNA]</scope>
    <source>
        <strain evidence="10 11">AU10664</strain>
    </source>
</reference>
<evidence type="ECO:0000256" key="3">
    <source>
        <dbReference type="ARBA" id="ARBA00007931"/>
    </source>
</evidence>
<evidence type="ECO:0000256" key="8">
    <source>
        <dbReference type="SAM" id="Phobius"/>
    </source>
</evidence>
<protein>
    <recommendedName>
        <fullName evidence="9">Peptidase M50 domain-containing protein</fullName>
    </recommendedName>
</protein>
<keyword evidence="7" id="KW-0175">Coiled coil</keyword>
<comment type="subcellular location">
    <subcellularLocation>
        <location evidence="2">Endomembrane system</location>
        <topology evidence="2">Multi-pass membrane protein</topology>
    </subcellularLocation>
</comment>
<evidence type="ECO:0000256" key="6">
    <source>
        <dbReference type="ARBA" id="ARBA00023136"/>
    </source>
</evidence>
<name>A0A193GKR8_9BORD</name>
<dbReference type="GO" id="GO:0004222">
    <property type="term" value="F:metalloendopeptidase activity"/>
    <property type="evidence" value="ECO:0007669"/>
    <property type="project" value="InterPro"/>
</dbReference>
<gene>
    <name evidence="10" type="ORF">BAU07_02430</name>
</gene>
<feature type="transmembrane region" description="Helical" evidence="8">
    <location>
        <begin position="413"/>
        <end position="432"/>
    </location>
</feature>
<dbReference type="GO" id="GO:0016020">
    <property type="term" value="C:membrane"/>
    <property type="evidence" value="ECO:0007669"/>
    <property type="project" value="InterPro"/>
</dbReference>
<organism evidence="10 11">
    <name type="scientific">Bordetella flabilis</name>
    <dbReference type="NCBI Taxonomy" id="463014"/>
    <lineage>
        <taxon>Bacteria</taxon>
        <taxon>Pseudomonadati</taxon>
        <taxon>Pseudomonadota</taxon>
        <taxon>Betaproteobacteria</taxon>
        <taxon>Burkholderiales</taxon>
        <taxon>Alcaligenaceae</taxon>
        <taxon>Bordetella</taxon>
    </lineage>
</organism>
<sequence>MPATLPALREDLHLLPAAANRDGSPAWMIQDPIGNRFFRIGWLEFELLSRWQLGTPQALLAAVHGETPLSASEDELLHLLVFLAQQQLLRASDAAGSDRLAALRKARAATGWKWLLHNYLFIRIPLWRPGRFLRATMPWVAPLFSRTFVALVGLLTLTGVLLASRQWDTFLATFQDKLSFEGLLGYMVALAVTKSLHELGHAYTATRYGVRVAHMGFALLVMWPVLYTDTSESWKLADRRQRFHIAGAGILVETMIAGLATLAWSLTEDPTAKSAFYFLATTSWFISLTLNASPFMRFDGYYLLSDALDLPNLHERAGGLARAQLRRTLLGWREPDPEHFDRPLRVFLVTFSWLTWAYRFVVFLGIATAVYLFFFKLLGIILFAVEILWFVVMPIYREVGVWVRRGGIRAARMMTWLLALLALWAVCVLVGGDKVRAPAWAHSATQHTLYSPIPARIVQAPAQAGPIRGGQVLYVLDAPEIRNKAARADVAVQALQAQLAGLQGEKDGEEKRSVLLRQLAREMTEAASHRAELRRLTLRAPADGVLVDLDKELRPGVWVNTKQALGVAVDGGAWLVDAYMQQQDLGIVQVGDRARFYPARDASAPLAGRVVSVDTARTLYLPNPMLGTEHGGQIPAHTVRQGQTMPRDVLYRVQIALDAPPPWLSTRPGEVVIDVQHRRWLPQWVNDLIVVVIREAGF</sequence>
<keyword evidence="5 8" id="KW-1133">Transmembrane helix</keyword>
<dbReference type="EMBL" id="CP016172">
    <property type="protein sequence ID" value="ANN80173.1"/>
    <property type="molecule type" value="Genomic_DNA"/>
</dbReference>
<dbReference type="InterPro" id="IPR001193">
    <property type="entry name" value="MBTPS2"/>
</dbReference>
<dbReference type="GO" id="GO:0005737">
    <property type="term" value="C:cytoplasm"/>
    <property type="evidence" value="ECO:0007669"/>
    <property type="project" value="TreeGrafter"/>
</dbReference>
<dbReference type="InterPro" id="IPR008915">
    <property type="entry name" value="Peptidase_M50"/>
</dbReference>
<feature type="transmembrane region" description="Helical" evidence="8">
    <location>
        <begin position="276"/>
        <end position="296"/>
    </location>
</feature>
<dbReference type="PANTHER" id="PTHR13325:SF3">
    <property type="entry name" value="MEMBRANE-BOUND TRANSCRIPTION FACTOR SITE-2 PROTEASE"/>
    <property type="match status" value="1"/>
</dbReference>
<evidence type="ECO:0000313" key="11">
    <source>
        <dbReference type="Proteomes" id="UP000091926"/>
    </source>
</evidence>
<feature type="transmembrane region" description="Helical" evidence="8">
    <location>
        <begin position="245"/>
        <end position="264"/>
    </location>
</feature>
<dbReference type="Proteomes" id="UP000091926">
    <property type="component" value="Chromosome"/>
</dbReference>
<dbReference type="STRING" id="463014.BAU07_02430"/>
<evidence type="ECO:0000256" key="2">
    <source>
        <dbReference type="ARBA" id="ARBA00004127"/>
    </source>
</evidence>
<evidence type="ECO:0000256" key="7">
    <source>
        <dbReference type="SAM" id="Coils"/>
    </source>
</evidence>
<dbReference type="GO" id="GO:0031293">
    <property type="term" value="P:membrane protein intracellular domain proteolysis"/>
    <property type="evidence" value="ECO:0007669"/>
    <property type="project" value="TreeGrafter"/>
</dbReference>
<keyword evidence="4 8" id="KW-0812">Transmembrane</keyword>
<evidence type="ECO:0000313" key="10">
    <source>
        <dbReference type="EMBL" id="ANN80173.1"/>
    </source>
</evidence>
<dbReference type="Pfam" id="PF02163">
    <property type="entry name" value="Peptidase_M50"/>
    <property type="match status" value="1"/>
</dbReference>
<evidence type="ECO:0000256" key="1">
    <source>
        <dbReference type="ARBA" id="ARBA00001947"/>
    </source>
</evidence>
<evidence type="ECO:0000259" key="9">
    <source>
        <dbReference type="Pfam" id="PF02163"/>
    </source>
</evidence>
<feature type="coiled-coil region" evidence="7">
    <location>
        <begin position="485"/>
        <end position="536"/>
    </location>
</feature>
<comment type="similarity">
    <text evidence="3">Belongs to the peptidase M50B family.</text>
</comment>